<protein>
    <recommendedName>
        <fullName evidence="2">MIF4G domain-containing protein</fullName>
    </recommendedName>
</protein>
<dbReference type="AlphaFoldDB" id="A0A6C0HBV9"/>
<name>A0A6C0HBV9_9ZZZZ</name>
<proteinExistence type="predicted"/>
<evidence type="ECO:0008006" key="2">
    <source>
        <dbReference type="Google" id="ProtNLM"/>
    </source>
</evidence>
<dbReference type="Gene3D" id="1.25.40.180">
    <property type="match status" value="1"/>
</dbReference>
<organism evidence="1">
    <name type="scientific">viral metagenome</name>
    <dbReference type="NCBI Taxonomy" id="1070528"/>
    <lineage>
        <taxon>unclassified sequences</taxon>
        <taxon>metagenomes</taxon>
        <taxon>organismal metagenomes</taxon>
    </lineage>
</organism>
<reference evidence="1" key="1">
    <citation type="journal article" date="2020" name="Nature">
        <title>Giant virus diversity and host interactions through global metagenomics.</title>
        <authorList>
            <person name="Schulz F."/>
            <person name="Roux S."/>
            <person name="Paez-Espino D."/>
            <person name="Jungbluth S."/>
            <person name="Walsh D.A."/>
            <person name="Denef V.J."/>
            <person name="McMahon K.D."/>
            <person name="Konstantinidis K.T."/>
            <person name="Eloe-Fadrosh E.A."/>
            <person name="Kyrpides N.C."/>
            <person name="Woyke T."/>
        </authorList>
    </citation>
    <scope>NUCLEOTIDE SEQUENCE</scope>
    <source>
        <strain evidence="1">GVMAG-M-3300023179-91</strain>
    </source>
</reference>
<evidence type="ECO:0000313" key="1">
    <source>
        <dbReference type="EMBL" id="QHT78102.1"/>
    </source>
</evidence>
<dbReference type="SUPFAM" id="SSF48371">
    <property type="entry name" value="ARM repeat"/>
    <property type="match status" value="1"/>
</dbReference>
<accession>A0A6C0HBV9</accession>
<dbReference type="InterPro" id="IPR016024">
    <property type="entry name" value="ARM-type_fold"/>
</dbReference>
<sequence>MRYTLNDFTDITFAGFDIKLPDETMSIITELALQVGSPTYIKTPIFAKRENNLKAGGGGTNTIFSVTGGGSDFKRKKRGNRAVEVLNDEDWETIRTFQTTVIEQKVGIDAQIDLIRSSLNKMTEKNYGEHSSKIIEILNQLIVEGVIETDMQKVGNAIFEIASNNRFFSKLYADLYTLLIEQFEIMRAIFDSNFNVFLDIFKTIESGNPDANYEHYCKVVKDNERRKALSSFFVNLTVNGVIKKDKLIELTFNLLNQVLVFMKEENKKSEVDEIIENIFILYNKEWFENSDERIDGETFIKVIERLARSKAKDYPSLSNKTIFKCMDMIEM</sequence>
<dbReference type="EMBL" id="MN739929">
    <property type="protein sequence ID" value="QHT78102.1"/>
    <property type="molecule type" value="Genomic_DNA"/>
</dbReference>